<proteinExistence type="predicted"/>
<evidence type="ECO:0000313" key="1">
    <source>
        <dbReference type="EMBL" id="KAF8430893.1"/>
    </source>
</evidence>
<dbReference type="Proteomes" id="UP001194468">
    <property type="component" value="Unassembled WGS sequence"/>
</dbReference>
<accession>A0AAD4BIC0</accession>
<sequence length="130" mass="14485">MNSTSYAAGLVLPRNPSTRFYMDSTLGFRSLQATSQLGSRNSPGGPLRWPRRTPPLGDLHPIVNDAWRRQLNIYDIGGSLQNGYFTQQVVNNHHPKWDQDEKGSYLVGWAAPSELGALETHFSLVPIHQG</sequence>
<dbReference type="EMBL" id="WHUW01000056">
    <property type="protein sequence ID" value="KAF8430893.1"/>
    <property type="molecule type" value="Genomic_DNA"/>
</dbReference>
<organism evidence="1 2">
    <name type="scientific">Boletus edulis BED1</name>
    <dbReference type="NCBI Taxonomy" id="1328754"/>
    <lineage>
        <taxon>Eukaryota</taxon>
        <taxon>Fungi</taxon>
        <taxon>Dikarya</taxon>
        <taxon>Basidiomycota</taxon>
        <taxon>Agaricomycotina</taxon>
        <taxon>Agaricomycetes</taxon>
        <taxon>Agaricomycetidae</taxon>
        <taxon>Boletales</taxon>
        <taxon>Boletineae</taxon>
        <taxon>Boletaceae</taxon>
        <taxon>Boletoideae</taxon>
        <taxon>Boletus</taxon>
    </lineage>
</organism>
<name>A0AAD4BIC0_BOLED</name>
<comment type="caution">
    <text evidence="1">The sequence shown here is derived from an EMBL/GenBank/DDBJ whole genome shotgun (WGS) entry which is preliminary data.</text>
</comment>
<keyword evidence="2" id="KW-1185">Reference proteome</keyword>
<reference evidence="1" key="2">
    <citation type="journal article" date="2020" name="Nat. Commun.">
        <title>Large-scale genome sequencing of mycorrhizal fungi provides insights into the early evolution of symbiotic traits.</title>
        <authorList>
            <person name="Miyauchi S."/>
            <person name="Kiss E."/>
            <person name="Kuo A."/>
            <person name="Drula E."/>
            <person name="Kohler A."/>
            <person name="Sanchez-Garcia M."/>
            <person name="Morin E."/>
            <person name="Andreopoulos B."/>
            <person name="Barry K.W."/>
            <person name="Bonito G."/>
            <person name="Buee M."/>
            <person name="Carver A."/>
            <person name="Chen C."/>
            <person name="Cichocki N."/>
            <person name="Clum A."/>
            <person name="Culley D."/>
            <person name="Crous P.W."/>
            <person name="Fauchery L."/>
            <person name="Girlanda M."/>
            <person name="Hayes R.D."/>
            <person name="Keri Z."/>
            <person name="LaButti K."/>
            <person name="Lipzen A."/>
            <person name="Lombard V."/>
            <person name="Magnuson J."/>
            <person name="Maillard F."/>
            <person name="Murat C."/>
            <person name="Nolan M."/>
            <person name="Ohm R.A."/>
            <person name="Pangilinan J."/>
            <person name="Pereira M.F."/>
            <person name="Perotto S."/>
            <person name="Peter M."/>
            <person name="Pfister S."/>
            <person name="Riley R."/>
            <person name="Sitrit Y."/>
            <person name="Stielow J.B."/>
            <person name="Szollosi G."/>
            <person name="Zifcakova L."/>
            <person name="Stursova M."/>
            <person name="Spatafora J.W."/>
            <person name="Tedersoo L."/>
            <person name="Vaario L.M."/>
            <person name="Yamada A."/>
            <person name="Yan M."/>
            <person name="Wang P."/>
            <person name="Xu J."/>
            <person name="Bruns T."/>
            <person name="Baldrian P."/>
            <person name="Vilgalys R."/>
            <person name="Dunand C."/>
            <person name="Henrissat B."/>
            <person name="Grigoriev I.V."/>
            <person name="Hibbett D."/>
            <person name="Nagy L.G."/>
            <person name="Martin F.M."/>
        </authorList>
    </citation>
    <scope>NUCLEOTIDE SEQUENCE</scope>
    <source>
        <strain evidence="1">BED1</strain>
    </source>
</reference>
<evidence type="ECO:0000313" key="2">
    <source>
        <dbReference type="Proteomes" id="UP001194468"/>
    </source>
</evidence>
<gene>
    <name evidence="1" type="ORF">L210DRAFT_3633879</name>
</gene>
<dbReference type="AlphaFoldDB" id="A0AAD4BIC0"/>
<protein>
    <submittedName>
        <fullName evidence="1">Uncharacterized protein</fullName>
    </submittedName>
</protein>
<reference evidence="1" key="1">
    <citation type="submission" date="2019-10" db="EMBL/GenBank/DDBJ databases">
        <authorList>
            <consortium name="DOE Joint Genome Institute"/>
            <person name="Kuo A."/>
            <person name="Miyauchi S."/>
            <person name="Kiss E."/>
            <person name="Drula E."/>
            <person name="Kohler A."/>
            <person name="Sanchez-Garcia M."/>
            <person name="Andreopoulos B."/>
            <person name="Barry K.W."/>
            <person name="Bonito G."/>
            <person name="Buee M."/>
            <person name="Carver A."/>
            <person name="Chen C."/>
            <person name="Cichocki N."/>
            <person name="Clum A."/>
            <person name="Culley D."/>
            <person name="Crous P.W."/>
            <person name="Fauchery L."/>
            <person name="Girlanda M."/>
            <person name="Hayes R."/>
            <person name="Keri Z."/>
            <person name="LaButti K."/>
            <person name="Lipzen A."/>
            <person name="Lombard V."/>
            <person name="Magnuson J."/>
            <person name="Maillard F."/>
            <person name="Morin E."/>
            <person name="Murat C."/>
            <person name="Nolan M."/>
            <person name="Ohm R."/>
            <person name="Pangilinan J."/>
            <person name="Pereira M."/>
            <person name="Perotto S."/>
            <person name="Peter M."/>
            <person name="Riley R."/>
            <person name="Sitrit Y."/>
            <person name="Stielow B."/>
            <person name="Szollosi G."/>
            <person name="Zifcakova L."/>
            <person name="Stursova M."/>
            <person name="Spatafora J.W."/>
            <person name="Tedersoo L."/>
            <person name="Vaario L.-M."/>
            <person name="Yamada A."/>
            <person name="Yan M."/>
            <person name="Wang P."/>
            <person name="Xu J."/>
            <person name="Bruns T."/>
            <person name="Baldrian P."/>
            <person name="Vilgalys R."/>
            <person name="Henrissat B."/>
            <person name="Grigoriev I.V."/>
            <person name="Hibbett D."/>
            <person name="Nagy L.G."/>
            <person name="Martin F.M."/>
        </authorList>
    </citation>
    <scope>NUCLEOTIDE SEQUENCE</scope>
    <source>
        <strain evidence="1">BED1</strain>
    </source>
</reference>